<evidence type="ECO:0000256" key="1">
    <source>
        <dbReference type="ARBA" id="ARBA00022527"/>
    </source>
</evidence>
<evidence type="ECO:0000259" key="6">
    <source>
        <dbReference type="Pfam" id="PF00069"/>
    </source>
</evidence>
<evidence type="ECO:0000256" key="3">
    <source>
        <dbReference type="ARBA" id="ARBA00022741"/>
    </source>
</evidence>
<dbReference type="Pfam" id="PF00069">
    <property type="entry name" value="Pkinase"/>
    <property type="match status" value="1"/>
</dbReference>
<dbReference type="GO" id="GO:0005524">
    <property type="term" value="F:ATP binding"/>
    <property type="evidence" value="ECO:0007669"/>
    <property type="project" value="UniProtKB-KW"/>
</dbReference>
<reference evidence="7 8" key="1">
    <citation type="submission" date="2024-05" db="EMBL/GenBank/DDBJ databases">
        <title>Genetic variation in Jamaican populations of the coffee berry borer (Hypothenemus hampei).</title>
        <authorList>
            <person name="Errbii M."/>
            <person name="Myrie A."/>
        </authorList>
    </citation>
    <scope>NUCLEOTIDE SEQUENCE [LARGE SCALE GENOMIC DNA]</scope>
    <source>
        <strain evidence="7">JA-Hopewell-2020-01-JO</strain>
        <tissue evidence="7">Whole body</tissue>
    </source>
</reference>
<keyword evidence="4" id="KW-0418">Kinase</keyword>
<evidence type="ECO:0000256" key="4">
    <source>
        <dbReference type="ARBA" id="ARBA00022777"/>
    </source>
</evidence>
<organism evidence="7 8">
    <name type="scientific">Hypothenemus hampei</name>
    <name type="common">Coffee berry borer</name>
    <dbReference type="NCBI Taxonomy" id="57062"/>
    <lineage>
        <taxon>Eukaryota</taxon>
        <taxon>Metazoa</taxon>
        <taxon>Ecdysozoa</taxon>
        <taxon>Arthropoda</taxon>
        <taxon>Hexapoda</taxon>
        <taxon>Insecta</taxon>
        <taxon>Pterygota</taxon>
        <taxon>Neoptera</taxon>
        <taxon>Endopterygota</taxon>
        <taxon>Coleoptera</taxon>
        <taxon>Polyphaga</taxon>
        <taxon>Cucujiformia</taxon>
        <taxon>Curculionidae</taxon>
        <taxon>Scolytinae</taxon>
        <taxon>Hypothenemus</taxon>
    </lineage>
</organism>
<keyword evidence="3" id="KW-0547">Nucleotide-binding</keyword>
<keyword evidence="1" id="KW-0723">Serine/threonine-protein kinase</keyword>
<dbReference type="Proteomes" id="UP001566132">
    <property type="component" value="Unassembled WGS sequence"/>
</dbReference>
<dbReference type="EMBL" id="JBDJPC010000009">
    <property type="protein sequence ID" value="KAL1491261.1"/>
    <property type="molecule type" value="Genomic_DNA"/>
</dbReference>
<dbReference type="Gene3D" id="3.10.20.90">
    <property type="entry name" value="Phosphatidylinositol 3-kinase Catalytic Subunit, Chain A, domain 1"/>
    <property type="match status" value="1"/>
</dbReference>
<sequence length="162" mass="18407">MCKEGIRSKDTTSTFCGTPNYIEPEILRGKEYGFSVDQWALKLVIFDEICQKVQEICRFSPDHIFTIKCVDEESYPCTTTIQVKLYETIQLCKANKDSELTIYVFTNAPLQSEMSCPGEERGIYRKGPDIGGNCTESMDIFIRLSGSIEGSFEPYVMWSFGV</sequence>
<dbReference type="GO" id="GO:0004674">
    <property type="term" value="F:protein serine/threonine kinase activity"/>
    <property type="evidence" value="ECO:0007669"/>
    <property type="project" value="UniProtKB-KW"/>
</dbReference>
<dbReference type="AlphaFoldDB" id="A0ABD1EDP0"/>
<dbReference type="SUPFAM" id="SSF56112">
    <property type="entry name" value="Protein kinase-like (PK-like)"/>
    <property type="match status" value="1"/>
</dbReference>
<keyword evidence="5" id="KW-0067">ATP-binding</keyword>
<accession>A0ABD1EDP0</accession>
<keyword evidence="8" id="KW-1185">Reference proteome</keyword>
<name>A0ABD1EDP0_HYPHA</name>
<protein>
    <recommendedName>
        <fullName evidence="6">Protein kinase domain-containing protein</fullName>
    </recommendedName>
</protein>
<feature type="domain" description="Protein kinase" evidence="6">
    <location>
        <begin position="7"/>
        <end position="52"/>
    </location>
</feature>
<dbReference type="PANTHER" id="PTHR24351">
    <property type="entry name" value="RIBOSOMAL PROTEIN S6 KINASE"/>
    <property type="match status" value="1"/>
</dbReference>
<comment type="caution">
    <text evidence="7">The sequence shown here is derived from an EMBL/GenBank/DDBJ whole genome shotgun (WGS) entry which is preliminary data.</text>
</comment>
<dbReference type="SUPFAM" id="SSF54277">
    <property type="entry name" value="CAD &amp; PB1 domains"/>
    <property type="match status" value="1"/>
</dbReference>
<evidence type="ECO:0000256" key="5">
    <source>
        <dbReference type="ARBA" id="ARBA00022840"/>
    </source>
</evidence>
<proteinExistence type="predicted"/>
<dbReference type="InterPro" id="IPR000719">
    <property type="entry name" value="Prot_kinase_dom"/>
</dbReference>
<evidence type="ECO:0000313" key="8">
    <source>
        <dbReference type="Proteomes" id="UP001566132"/>
    </source>
</evidence>
<evidence type="ECO:0000256" key="2">
    <source>
        <dbReference type="ARBA" id="ARBA00022679"/>
    </source>
</evidence>
<keyword evidence="2" id="KW-0808">Transferase</keyword>
<evidence type="ECO:0000313" key="7">
    <source>
        <dbReference type="EMBL" id="KAL1491261.1"/>
    </source>
</evidence>
<gene>
    <name evidence="7" type="ORF">ABEB36_011881</name>
</gene>
<dbReference type="InterPro" id="IPR011009">
    <property type="entry name" value="Kinase-like_dom_sf"/>
</dbReference>